<organism evidence="15 16">
    <name type="scientific">Enterococcus faecium 505</name>
    <dbReference type="NCBI Taxonomy" id="1134806"/>
    <lineage>
        <taxon>Bacteria</taxon>
        <taxon>Bacillati</taxon>
        <taxon>Bacillota</taxon>
        <taxon>Bacilli</taxon>
        <taxon>Lactobacillales</taxon>
        <taxon>Enterococcaceae</taxon>
        <taxon>Enterococcus</taxon>
    </lineage>
</organism>
<evidence type="ECO:0000259" key="14">
    <source>
        <dbReference type="PROSITE" id="PS51103"/>
    </source>
</evidence>
<keyword evidence="8" id="KW-0418">Kinase</keyword>
<dbReference type="CDD" id="cd00212">
    <property type="entry name" value="PTS_IIB_glc"/>
    <property type="match status" value="1"/>
</dbReference>
<name>J7CWZ1_ENTFC</name>
<evidence type="ECO:0000256" key="12">
    <source>
        <dbReference type="SAM" id="Phobius"/>
    </source>
</evidence>
<dbReference type="EMBL" id="AMBL01000016">
    <property type="protein sequence ID" value="EJY46717.1"/>
    <property type="molecule type" value="Genomic_DNA"/>
</dbReference>
<evidence type="ECO:0000259" key="13">
    <source>
        <dbReference type="PROSITE" id="PS51098"/>
    </source>
</evidence>
<feature type="active site" description="Phosphocysteine intermediate; for EIIB activity" evidence="11">
    <location>
        <position position="480"/>
    </location>
</feature>
<dbReference type="InterPro" id="IPR001996">
    <property type="entry name" value="PTS_IIB_1"/>
</dbReference>
<dbReference type="PANTHER" id="PTHR30009">
    <property type="entry name" value="CYTOCHROME C-TYPE SYNTHESIS PROTEIN AND PTS TRANSMEMBRANE COMPONENT"/>
    <property type="match status" value="1"/>
</dbReference>
<evidence type="ECO:0000256" key="8">
    <source>
        <dbReference type="ARBA" id="ARBA00022777"/>
    </source>
</evidence>
<reference evidence="15 16" key="1">
    <citation type="submission" date="2012-04" db="EMBL/GenBank/DDBJ databases">
        <authorList>
            <person name="Weinstock G."/>
            <person name="Sodergren E."/>
            <person name="Lobos E.A."/>
            <person name="Fulton L."/>
            <person name="Fulton R."/>
            <person name="Courtney L."/>
            <person name="Fronick C."/>
            <person name="O'Laughlin M."/>
            <person name="Godfrey J."/>
            <person name="Wilson R.M."/>
            <person name="Miner T."/>
            <person name="Farmer C."/>
            <person name="Delehaunty K."/>
            <person name="Cordes M."/>
            <person name="Minx P."/>
            <person name="Tomlinson C."/>
            <person name="Chen J."/>
            <person name="Wollam A."/>
            <person name="Pepin K.H."/>
            <person name="Bhonagiri V."/>
            <person name="Zhang X."/>
            <person name="Suruliraj S."/>
            <person name="Warren W."/>
            <person name="Mitreva M."/>
            <person name="Mardis E.R."/>
            <person name="Wilson R.K."/>
        </authorList>
    </citation>
    <scope>NUCLEOTIDE SEQUENCE [LARGE SCALE GENOMIC DNA]</scope>
    <source>
        <strain evidence="15 16">505</strain>
    </source>
</reference>
<accession>J7CWZ1</accession>
<dbReference type="PROSITE" id="PS01035">
    <property type="entry name" value="PTS_EIIB_TYPE_1_CYS"/>
    <property type="match status" value="1"/>
</dbReference>
<feature type="transmembrane region" description="Helical" evidence="12">
    <location>
        <begin position="405"/>
        <end position="423"/>
    </location>
</feature>
<evidence type="ECO:0000256" key="7">
    <source>
        <dbReference type="ARBA" id="ARBA00022692"/>
    </source>
</evidence>
<evidence type="ECO:0000256" key="3">
    <source>
        <dbReference type="ARBA" id="ARBA00022475"/>
    </source>
</evidence>
<dbReference type="PROSITE" id="PS51098">
    <property type="entry name" value="PTS_EIIB_TYPE_1"/>
    <property type="match status" value="1"/>
</dbReference>
<dbReference type="InterPro" id="IPR018113">
    <property type="entry name" value="PTrfase_EIIB_Cys"/>
</dbReference>
<dbReference type="SUPFAM" id="SSF55604">
    <property type="entry name" value="Glucose permease domain IIB"/>
    <property type="match status" value="1"/>
</dbReference>
<evidence type="ECO:0000256" key="10">
    <source>
        <dbReference type="ARBA" id="ARBA00023136"/>
    </source>
</evidence>
<dbReference type="NCBIfam" id="TIGR00826">
    <property type="entry name" value="EIIB_glc"/>
    <property type="match status" value="1"/>
</dbReference>
<keyword evidence="4" id="KW-0762">Sugar transport</keyword>
<dbReference type="AlphaFoldDB" id="J7CWZ1"/>
<evidence type="ECO:0000256" key="5">
    <source>
        <dbReference type="ARBA" id="ARBA00022679"/>
    </source>
</evidence>
<dbReference type="NCBIfam" id="TIGR02004">
    <property type="entry name" value="PTS-IIBC-malX"/>
    <property type="match status" value="1"/>
</dbReference>
<dbReference type="InterPro" id="IPR036878">
    <property type="entry name" value="Glu_permease_IIB"/>
</dbReference>
<proteinExistence type="predicted"/>
<dbReference type="GO" id="GO:0005886">
    <property type="term" value="C:plasma membrane"/>
    <property type="evidence" value="ECO:0007669"/>
    <property type="project" value="UniProtKB-SubCell"/>
</dbReference>
<feature type="transmembrane region" description="Helical" evidence="12">
    <location>
        <begin position="361"/>
        <end position="385"/>
    </location>
</feature>
<dbReference type="InterPro" id="IPR011301">
    <property type="entry name" value="PTS_Mal/Glc-sp_IIBC_component"/>
</dbReference>
<dbReference type="GO" id="GO:0016301">
    <property type="term" value="F:kinase activity"/>
    <property type="evidence" value="ECO:0007669"/>
    <property type="project" value="UniProtKB-KW"/>
</dbReference>
<dbReference type="InterPro" id="IPR003352">
    <property type="entry name" value="PTS_EIIC"/>
</dbReference>
<dbReference type="FunFam" id="3.30.1360.60:FF:000001">
    <property type="entry name" value="PTS system glucose-specific IIBC component PtsG"/>
    <property type="match status" value="1"/>
</dbReference>
<comment type="caution">
    <text evidence="15">The sequence shown here is derived from an EMBL/GenBank/DDBJ whole genome shotgun (WGS) entry which is preliminary data.</text>
</comment>
<evidence type="ECO:0000256" key="11">
    <source>
        <dbReference type="PROSITE-ProRule" id="PRU00421"/>
    </source>
</evidence>
<dbReference type="InterPro" id="IPR050429">
    <property type="entry name" value="PTS_Glucose_EIICBA"/>
</dbReference>
<feature type="transmembrane region" description="Helical" evidence="12">
    <location>
        <begin position="108"/>
        <end position="129"/>
    </location>
</feature>
<keyword evidence="6" id="KW-0598">Phosphotransferase system</keyword>
<dbReference type="GO" id="GO:0008982">
    <property type="term" value="F:protein-N(PI)-phosphohistidine-sugar phosphotransferase activity"/>
    <property type="evidence" value="ECO:0007669"/>
    <property type="project" value="InterPro"/>
</dbReference>
<dbReference type="Gene3D" id="3.30.1360.60">
    <property type="entry name" value="Glucose permease domain IIB"/>
    <property type="match status" value="1"/>
</dbReference>
<keyword evidence="3" id="KW-1003">Cell membrane</keyword>
<keyword evidence="9 12" id="KW-1133">Transmembrane helix</keyword>
<evidence type="ECO:0000256" key="9">
    <source>
        <dbReference type="ARBA" id="ARBA00022989"/>
    </source>
</evidence>
<dbReference type="Pfam" id="PF02378">
    <property type="entry name" value="PTS_EIIC"/>
    <property type="match status" value="1"/>
</dbReference>
<evidence type="ECO:0000313" key="16">
    <source>
        <dbReference type="Proteomes" id="UP000006403"/>
    </source>
</evidence>
<evidence type="ECO:0000256" key="2">
    <source>
        <dbReference type="ARBA" id="ARBA00022448"/>
    </source>
</evidence>
<dbReference type="HOGENOM" id="CLU_012312_1_0_9"/>
<feature type="transmembrane region" description="Helical" evidence="12">
    <location>
        <begin position="74"/>
        <end position="96"/>
    </location>
</feature>
<evidence type="ECO:0000256" key="4">
    <source>
        <dbReference type="ARBA" id="ARBA00022597"/>
    </source>
</evidence>
<feature type="transmembrane region" description="Helical" evidence="12">
    <location>
        <begin position="34"/>
        <end position="54"/>
    </location>
</feature>
<feature type="transmembrane region" description="Helical" evidence="12">
    <location>
        <begin position="333"/>
        <end position="354"/>
    </location>
</feature>
<feature type="domain" description="PTS EIIB type-1" evidence="13">
    <location>
        <begin position="458"/>
        <end position="535"/>
    </location>
</feature>
<dbReference type="GO" id="GO:0009401">
    <property type="term" value="P:phosphoenolpyruvate-dependent sugar phosphotransferase system"/>
    <property type="evidence" value="ECO:0007669"/>
    <property type="project" value="UniProtKB-KW"/>
</dbReference>
<dbReference type="Proteomes" id="UP000006403">
    <property type="component" value="Unassembled WGS sequence"/>
</dbReference>
<sequence length="535" mass="58531">MKILKLLRDGGRKMDTKKKKSTFWEFFQGLGKTFMLPVALLAFMGILLGLGSSFSSESMIQTLPFLGYPAVKAVFQFMSAIGGFAFTYLPVMFAMAIPLGLVRKEKGVAAFSGFVGYTVMNLAINFYLVLTNRLVDADHLREAGQGMVFGIQTIEMGVLGGIIAGIIVYKLHNRFYTVQLPDSFAFFSGARFVPIITSLVLGFVGLIIPLIWPLFAMVIMAIGQLIQRSGIFGPFLFGSGERLLLPFGLHHILVSMIRFTEAGGSAIIDGKEVFGALNIFYAELQNNLPISPSATAFLSQGKMPTFIFGLPAAALAMYRTAAPQNRHKIKGLLISGVIATAVTGITEPIEFLFLFISPLLWLFHVVMTGLGFMVMALLGVVIGNTDGGILDFVIFGLLQGNGTKWWWVLIIGALWFGIYYIVFKTVIIKLDLKTPGRDKTVDETEYTDQEVNFHKTGGYDAKGILAALGGQENIQSLDNCITRLRLVLTDADIVDDEKLKQLGALGVVHLDHQNVQVIIGTKVTTVRNQLDTILG</sequence>
<protein>
    <submittedName>
        <fullName evidence="15">PTS system maltose and glucose-specific IIBC component</fullName>
    </submittedName>
</protein>
<evidence type="ECO:0000256" key="6">
    <source>
        <dbReference type="ARBA" id="ARBA00022683"/>
    </source>
</evidence>
<feature type="transmembrane region" description="Helical" evidence="12">
    <location>
        <begin position="149"/>
        <end position="172"/>
    </location>
</feature>
<keyword evidence="7 12" id="KW-0812">Transmembrane</keyword>
<dbReference type="PATRIC" id="fig|1134806.3.peg.727"/>
<feature type="domain" description="PTS EIIC type-1" evidence="14">
    <location>
        <begin position="21"/>
        <end position="439"/>
    </location>
</feature>
<dbReference type="PROSITE" id="PS51103">
    <property type="entry name" value="PTS_EIIC_TYPE_1"/>
    <property type="match status" value="1"/>
</dbReference>
<dbReference type="GO" id="GO:1904659">
    <property type="term" value="P:D-glucose transmembrane transport"/>
    <property type="evidence" value="ECO:0007669"/>
    <property type="project" value="TreeGrafter"/>
</dbReference>
<keyword evidence="5" id="KW-0808">Transferase</keyword>
<dbReference type="Pfam" id="PF00367">
    <property type="entry name" value="PTS_EIIB"/>
    <property type="match status" value="1"/>
</dbReference>
<comment type="subcellular location">
    <subcellularLocation>
        <location evidence="1">Cell membrane</location>
        <topology evidence="1">Multi-pass membrane protein</topology>
    </subcellularLocation>
</comment>
<gene>
    <name evidence="15" type="ORF">HMPREF1348_00769</name>
</gene>
<feature type="transmembrane region" description="Helical" evidence="12">
    <location>
        <begin position="303"/>
        <end position="321"/>
    </location>
</feature>
<keyword evidence="10 12" id="KW-0472">Membrane</keyword>
<dbReference type="InterPro" id="IPR013013">
    <property type="entry name" value="PTS_EIIC_1"/>
</dbReference>
<evidence type="ECO:0000256" key="1">
    <source>
        <dbReference type="ARBA" id="ARBA00004651"/>
    </source>
</evidence>
<evidence type="ECO:0000313" key="15">
    <source>
        <dbReference type="EMBL" id="EJY46717.1"/>
    </source>
</evidence>
<dbReference type="NCBIfam" id="NF007509">
    <property type="entry name" value="PRK10110.1"/>
    <property type="match status" value="1"/>
</dbReference>
<dbReference type="PANTHER" id="PTHR30009:SF20">
    <property type="entry name" value="PTS SYSTEM GLUCOSE-SPECIFIC EIICB COMPONENT-RELATED"/>
    <property type="match status" value="1"/>
</dbReference>
<keyword evidence="2" id="KW-0813">Transport</keyword>
<dbReference type="GO" id="GO:0090564">
    <property type="term" value="F:protein-phosphocysteine-glucose phosphotransferase system transporter activity"/>
    <property type="evidence" value="ECO:0007669"/>
    <property type="project" value="TreeGrafter"/>
</dbReference>